<organism evidence="3 4">
    <name type="scientific">Desulfurella multipotens</name>
    <dbReference type="NCBI Taxonomy" id="79269"/>
    <lineage>
        <taxon>Bacteria</taxon>
        <taxon>Pseudomonadati</taxon>
        <taxon>Campylobacterota</taxon>
        <taxon>Desulfurellia</taxon>
        <taxon>Desulfurellales</taxon>
        <taxon>Desulfurellaceae</taxon>
        <taxon>Desulfurella</taxon>
    </lineage>
</organism>
<dbReference type="PANTHER" id="PTHR46663">
    <property type="entry name" value="DIGUANYLATE CYCLASE DGCT-RELATED"/>
    <property type="match status" value="1"/>
</dbReference>
<dbReference type="OrthoDB" id="5411762at2"/>
<dbReference type="AlphaFoldDB" id="A0A1G6J6A3"/>
<dbReference type="EMBL" id="FMYU01000002">
    <property type="protein sequence ID" value="SDC14392.1"/>
    <property type="molecule type" value="Genomic_DNA"/>
</dbReference>
<dbReference type="InterPro" id="IPR029787">
    <property type="entry name" value="Nucleotide_cyclase"/>
</dbReference>
<dbReference type="SMART" id="SM00267">
    <property type="entry name" value="GGDEF"/>
    <property type="match status" value="1"/>
</dbReference>
<sequence>MKRLFAKINYYIKYKLLFWFVVLIVLIGLSGYLVFFAISIGYFNLQKNYIKSQIIAQEKQALNSQLLYIKSEIYKNKNQNPQQIINYLKQLNFNKNYHFYIKYENRIFNLNTIPNGSMIKQSVDIFPNMQVIGAVKKGYINKVLNQNLSYAKQLFYKFLIKSFLIGLVVFIVSFVIFYNILSKFDKKIKLLKKLSEEFKDLTNPALKTSCSSDEVSCIINNFLDYSNNIIKIQKIKNALLQFEDIDRMYEAFRKLLKQEYNLFDVNIFIVENNLIKKTYANKIYCENCKISYNDISQCKCFQSIKNGLQSNIQSECSKDYHIVCLPLFDKFYKNNTTIIVQLIDKKPISDSKAIKKLFEQVKDVIGYTLTINIFKNQTYKDPLTNAYNRLFLDEYLSLLFNETQRNNINFACLFIDIDNFKSLNDTYGHKTGDQFLKEIAKIINQNLRENDVCVRYGGEEFVVILKNVPKNVAFSIANRIKNSVEAFTLNGIRRTISIGIAFWPDSCKNFTDCIKNADYAMYQAKKRGKNTVVEFET</sequence>
<dbReference type="PANTHER" id="PTHR46663:SF2">
    <property type="entry name" value="GGDEF DOMAIN-CONTAINING PROTEIN"/>
    <property type="match status" value="1"/>
</dbReference>
<gene>
    <name evidence="3" type="ORF">SAMN05660835_00393</name>
</gene>
<dbReference type="RefSeq" id="WP_092127809.1">
    <property type="nucleotide sequence ID" value="NZ_FMYU01000002.1"/>
</dbReference>
<keyword evidence="1" id="KW-0472">Membrane</keyword>
<reference evidence="4" key="1">
    <citation type="submission" date="2016-10" db="EMBL/GenBank/DDBJ databases">
        <authorList>
            <person name="Varghese N."/>
            <person name="Submissions S."/>
        </authorList>
    </citation>
    <scope>NUCLEOTIDE SEQUENCE [LARGE SCALE GENOMIC DNA]</scope>
    <source>
        <strain evidence="4">DSM 8415</strain>
    </source>
</reference>
<proteinExistence type="predicted"/>
<evidence type="ECO:0000313" key="3">
    <source>
        <dbReference type="EMBL" id="SDC14392.1"/>
    </source>
</evidence>
<dbReference type="Gene3D" id="3.30.70.270">
    <property type="match status" value="1"/>
</dbReference>
<feature type="domain" description="GGDEF" evidence="2">
    <location>
        <begin position="408"/>
        <end position="537"/>
    </location>
</feature>
<dbReference type="PROSITE" id="PS50887">
    <property type="entry name" value="GGDEF"/>
    <property type="match status" value="1"/>
</dbReference>
<dbReference type="FunFam" id="3.30.70.270:FF:000001">
    <property type="entry name" value="Diguanylate cyclase domain protein"/>
    <property type="match status" value="1"/>
</dbReference>
<dbReference type="InterPro" id="IPR043128">
    <property type="entry name" value="Rev_trsase/Diguanyl_cyclase"/>
</dbReference>
<dbReference type="Proteomes" id="UP000199411">
    <property type="component" value="Unassembled WGS sequence"/>
</dbReference>
<keyword evidence="1" id="KW-1133">Transmembrane helix</keyword>
<evidence type="ECO:0000313" key="4">
    <source>
        <dbReference type="Proteomes" id="UP000199411"/>
    </source>
</evidence>
<dbReference type="CDD" id="cd01949">
    <property type="entry name" value="GGDEF"/>
    <property type="match status" value="1"/>
</dbReference>
<evidence type="ECO:0000256" key="1">
    <source>
        <dbReference type="SAM" id="Phobius"/>
    </source>
</evidence>
<feature type="transmembrane region" description="Helical" evidence="1">
    <location>
        <begin position="158"/>
        <end position="181"/>
    </location>
</feature>
<dbReference type="InterPro" id="IPR052163">
    <property type="entry name" value="DGC-Regulatory_Protein"/>
</dbReference>
<keyword evidence="4" id="KW-1185">Reference proteome</keyword>
<feature type="transmembrane region" description="Helical" evidence="1">
    <location>
        <begin position="16"/>
        <end position="43"/>
    </location>
</feature>
<accession>A0A1G6J6A3</accession>
<name>A0A1G6J6A3_9BACT</name>
<keyword evidence="1" id="KW-0812">Transmembrane</keyword>
<evidence type="ECO:0000259" key="2">
    <source>
        <dbReference type="PROSITE" id="PS50887"/>
    </source>
</evidence>
<dbReference type="NCBIfam" id="TIGR00254">
    <property type="entry name" value="GGDEF"/>
    <property type="match status" value="1"/>
</dbReference>
<dbReference type="SUPFAM" id="SSF55073">
    <property type="entry name" value="Nucleotide cyclase"/>
    <property type="match status" value="1"/>
</dbReference>
<dbReference type="InterPro" id="IPR000160">
    <property type="entry name" value="GGDEF_dom"/>
</dbReference>
<dbReference type="GO" id="GO:0003824">
    <property type="term" value="F:catalytic activity"/>
    <property type="evidence" value="ECO:0007669"/>
    <property type="project" value="UniProtKB-ARBA"/>
</dbReference>
<dbReference type="Pfam" id="PF00990">
    <property type="entry name" value="GGDEF"/>
    <property type="match status" value="1"/>
</dbReference>
<protein>
    <submittedName>
        <fullName evidence="3">Diguanylate cyclase (GGDEF) domain-containing protein</fullName>
    </submittedName>
</protein>